<gene>
    <name evidence="1" type="ORF">EDD18DRAFT_1149305</name>
</gene>
<name>A0AA39QE96_9AGAR</name>
<evidence type="ECO:0000313" key="1">
    <source>
        <dbReference type="EMBL" id="KAK0500286.1"/>
    </source>
</evidence>
<keyword evidence="2" id="KW-1185">Reference proteome</keyword>
<organism evidence="1 2">
    <name type="scientific">Armillaria luteobubalina</name>
    <dbReference type="NCBI Taxonomy" id="153913"/>
    <lineage>
        <taxon>Eukaryota</taxon>
        <taxon>Fungi</taxon>
        <taxon>Dikarya</taxon>
        <taxon>Basidiomycota</taxon>
        <taxon>Agaricomycotina</taxon>
        <taxon>Agaricomycetes</taxon>
        <taxon>Agaricomycetidae</taxon>
        <taxon>Agaricales</taxon>
        <taxon>Marasmiineae</taxon>
        <taxon>Physalacriaceae</taxon>
        <taxon>Armillaria</taxon>
    </lineage>
</organism>
<sequence>MPRACRVHHHPIIGRTYPLVLSVPTAEQLTALTMRFPNITGTTLSIEFALLDIQNHPIVPSLESHSMIPVRLVPVAIGPVHPAIKDLLAMTGAAAHTEGVELIVETTLIRLPGEIITVPGIAALHLSTSHQDMIEDAKIPRALGVHAAANHYRQNEESDPTVIPNGYQKPKANTTWCMMSQNPCPISITFPMSRACGLSSTLGTFQTSWNVLLMSVRKWLQNGTSQESASFHLHVVRKLNTAQNRNNRVMAEGETRDELFLHLLCLPAALAVPVLTDPSQEPKTIADALWKMQTEWPEGGSLIIEINPGKPVGKVFFPGDHPVGDPVMTLRNISDPKSCQNNIHSPLEVTHTIQQGVNIIRFVQLTGMHKSFVLFASHRDIPILDLTALAELLQFRTL</sequence>
<dbReference type="EMBL" id="JAUEPU010000008">
    <property type="protein sequence ID" value="KAK0500286.1"/>
    <property type="molecule type" value="Genomic_DNA"/>
</dbReference>
<accession>A0AA39QE96</accession>
<dbReference type="Proteomes" id="UP001175228">
    <property type="component" value="Unassembled WGS sequence"/>
</dbReference>
<reference evidence="1" key="1">
    <citation type="submission" date="2023-06" db="EMBL/GenBank/DDBJ databases">
        <authorList>
            <consortium name="Lawrence Berkeley National Laboratory"/>
            <person name="Ahrendt S."/>
            <person name="Sahu N."/>
            <person name="Indic B."/>
            <person name="Wong-Bajracharya J."/>
            <person name="Merenyi Z."/>
            <person name="Ke H.-M."/>
            <person name="Monk M."/>
            <person name="Kocsube S."/>
            <person name="Drula E."/>
            <person name="Lipzen A."/>
            <person name="Balint B."/>
            <person name="Henrissat B."/>
            <person name="Andreopoulos B."/>
            <person name="Martin F.M."/>
            <person name="Harder C.B."/>
            <person name="Rigling D."/>
            <person name="Ford K.L."/>
            <person name="Foster G.D."/>
            <person name="Pangilinan J."/>
            <person name="Papanicolaou A."/>
            <person name="Barry K."/>
            <person name="LaButti K."/>
            <person name="Viragh M."/>
            <person name="Koriabine M."/>
            <person name="Yan M."/>
            <person name="Riley R."/>
            <person name="Champramary S."/>
            <person name="Plett K.L."/>
            <person name="Tsai I.J."/>
            <person name="Slot J."/>
            <person name="Sipos G."/>
            <person name="Plett J."/>
            <person name="Nagy L.G."/>
            <person name="Grigoriev I.V."/>
        </authorList>
    </citation>
    <scope>NUCLEOTIDE SEQUENCE</scope>
    <source>
        <strain evidence="1">HWK02</strain>
    </source>
</reference>
<evidence type="ECO:0000313" key="2">
    <source>
        <dbReference type="Proteomes" id="UP001175228"/>
    </source>
</evidence>
<dbReference type="AlphaFoldDB" id="A0AA39QE96"/>
<protein>
    <submittedName>
        <fullName evidence="1">Uncharacterized protein</fullName>
    </submittedName>
</protein>
<comment type="caution">
    <text evidence="1">The sequence shown here is derived from an EMBL/GenBank/DDBJ whole genome shotgun (WGS) entry which is preliminary data.</text>
</comment>
<proteinExistence type="predicted"/>